<evidence type="ECO:0000313" key="9">
    <source>
        <dbReference type="Proteomes" id="UP000310689"/>
    </source>
</evidence>
<dbReference type="Proteomes" id="UP000310689">
    <property type="component" value="Unassembled WGS sequence"/>
</dbReference>
<evidence type="ECO:0000256" key="6">
    <source>
        <dbReference type="SAM" id="MobiDB-lite"/>
    </source>
</evidence>
<dbReference type="PANTHER" id="PTHR13044:SF14">
    <property type="entry name" value="CRYPTOCEPHAL, ISOFORM A"/>
    <property type="match status" value="1"/>
</dbReference>
<dbReference type="PROSITE" id="PS50217">
    <property type="entry name" value="BZIP"/>
    <property type="match status" value="1"/>
</dbReference>
<dbReference type="PROSITE" id="PS00036">
    <property type="entry name" value="BZIP_BASIC"/>
    <property type="match status" value="1"/>
</dbReference>
<comment type="caution">
    <text evidence="8">The sequence shown here is derived from an EMBL/GenBank/DDBJ whole genome shotgun (WGS) entry which is preliminary data.</text>
</comment>
<dbReference type="PANTHER" id="PTHR13044">
    <property type="entry name" value="ACTIVATING TRANSCRIPTION FACTOR ATF 4/5"/>
    <property type="match status" value="1"/>
</dbReference>
<sequence>MSDFNFSTQYEHSVAQSGATSQSNDLIDFDALFSSFKQPPSLTNSPFSITSSSSSPQQQLVTPQLLHSDTNDLLGGFPLFGGSAERIDPETVKHPPEHPIDTSVFDGFSSLLKEASEQNDLYNKPSVSPPPCDKSRSSTIQSKRYKVGMSDPIQPRKYSSASATSRKKVPAAFESRVEGNSKKRSRGTVDDVPSDVQDAIESKRRQNTLAARKSRERKRNELSYLESQVEQLVEKNAHLTSRIECVAGLEEELRLVRLENEALKGALQL</sequence>
<dbReference type="Pfam" id="PF07716">
    <property type="entry name" value="bZIP_2"/>
    <property type="match status" value="1"/>
</dbReference>
<keyword evidence="5" id="KW-0539">Nucleus</keyword>
<dbReference type="CDD" id="cd12193">
    <property type="entry name" value="bZIP_GCN4"/>
    <property type="match status" value="1"/>
</dbReference>
<dbReference type="SMART" id="SM00338">
    <property type="entry name" value="BRLZ"/>
    <property type="match status" value="1"/>
</dbReference>
<dbReference type="AlphaFoldDB" id="A0A4T0IZM6"/>
<keyword evidence="3" id="KW-0238">DNA-binding</keyword>
<feature type="region of interest" description="Disordered" evidence="6">
    <location>
        <begin position="1"/>
        <end position="21"/>
    </location>
</feature>
<evidence type="ECO:0000259" key="7">
    <source>
        <dbReference type="PROSITE" id="PS50217"/>
    </source>
</evidence>
<evidence type="ECO:0000256" key="4">
    <source>
        <dbReference type="ARBA" id="ARBA00023163"/>
    </source>
</evidence>
<gene>
    <name evidence="8" type="ORF">E3P86_02671</name>
</gene>
<evidence type="ECO:0000313" key="8">
    <source>
        <dbReference type="EMBL" id="TIB35453.1"/>
    </source>
</evidence>
<dbReference type="GO" id="GO:0000977">
    <property type="term" value="F:RNA polymerase II transcription regulatory region sequence-specific DNA binding"/>
    <property type="evidence" value="ECO:0007669"/>
    <property type="project" value="TreeGrafter"/>
</dbReference>
<keyword evidence="4" id="KW-0804">Transcription</keyword>
<dbReference type="SUPFAM" id="SSF57959">
    <property type="entry name" value="Leucine zipper domain"/>
    <property type="match status" value="1"/>
</dbReference>
<evidence type="ECO:0000256" key="2">
    <source>
        <dbReference type="ARBA" id="ARBA00023015"/>
    </source>
</evidence>
<organism evidence="8 9">
    <name type="scientific">Wallemia ichthyophaga</name>
    <dbReference type="NCBI Taxonomy" id="245174"/>
    <lineage>
        <taxon>Eukaryota</taxon>
        <taxon>Fungi</taxon>
        <taxon>Dikarya</taxon>
        <taxon>Basidiomycota</taxon>
        <taxon>Wallemiomycotina</taxon>
        <taxon>Wallemiomycetes</taxon>
        <taxon>Wallemiales</taxon>
        <taxon>Wallemiaceae</taxon>
        <taxon>Wallemia</taxon>
    </lineage>
</organism>
<name>A0A4T0IZM6_WALIC</name>
<dbReference type="Gene3D" id="3.30.160.60">
    <property type="entry name" value="Classic Zinc Finger"/>
    <property type="match status" value="1"/>
</dbReference>
<reference evidence="8 9" key="1">
    <citation type="submission" date="2019-03" db="EMBL/GenBank/DDBJ databases">
        <title>Sequencing 23 genomes of Wallemia ichthyophaga.</title>
        <authorList>
            <person name="Gostincar C."/>
        </authorList>
    </citation>
    <scope>NUCLEOTIDE SEQUENCE [LARGE SCALE GENOMIC DNA]</scope>
    <source>
        <strain evidence="8 9">EXF-6200</strain>
    </source>
</reference>
<dbReference type="GO" id="GO:0005634">
    <property type="term" value="C:nucleus"/>
    <property type="evidence" value="ECO:0007669"/>
    <property type="project" value="UniProtKB-SubCell"/>
</dbReference>
<feature type="compositionally biased region" description="Basic and acidic residues" evidence="6">
    <location>
        <begin position="85"/>
        <end position="100"/>
    </location>
</feature>
<accession>A0A4T0IZM6</accession>
<keyword evidence="2" id="KW-0805">Transcription regulation</keyword>
<dbReference type="EMBL" id="SPOI01000146">
    <property type="protein sequence ID" value="TIB35453.1"/>
    <property type="molecule type" value="Genomic_DNA"/>
</dbReference>
<dbReference type="InterPro" id="IPR004827">
    <property type="entry name" value="bZIP"/>
</dbReference>
<evidence type="ECO:0000256" key="1">
    <source>
        <dbReference type="ARBA" id="ARBA00004123"/>
    </source>
</evidence>
<feature type="region of interest" description="Disordered" evidence="6">
    <location>
        <begin position="85"/>
        <end position="104"/>
    </location>
</feature>
<proteinExistence type="predicted"/>
<protein>
    <recommendedName>
        <fullName evidence="7">BZIP domain-containing protein</fullName>
    </recommendedName>
</protein>
<feature type="region of interest" description="Disordered" evidence="6">
    <location>
        <begin position="120"/>
        <end position="220"/>
    </location>
</feature>
<dbReference type="InterPro" id="IPR046347">
    <property type="entry name" value="bZIP_sf"/>
</dbReference>
<evidence type="ECO:0000256" key="5">
    <source>
        <dbReference type="ARBA" id="ARBA00023242"/>
    </source>
</evidence>
<evidence type="ECO:0000256" key="3">
    <source>
        <dbReference type="ARBA" id="ARBA00023125"/>
    </source>
</evidence>
<comment type="subcellular location">
    <subcellularLocation>
        <location evidence="1">Nucleus</location>
    </subcellularLocation>
</comment>
<feature type="domain" description="BZIP" evidence="7">
    <location>
        <begin position="197"/>
        <end position="263"/>
    </location>
</feature>
<dbReference type="GO" id="GO:0001228">
    <property type="term" value="F:DNA-binding transcription activator activity, RNA polymerase II-specific"/>
    <property type="evidence" value="ECO:0007669"/>
    <property type="project" value="TreeGrafter"/>
</dbReference>